<keyword evidence="2" id="KW-1185">Reference proteome</keyword>
<dbReference type="EMBL" id="CP061799">
    <property type="protein sequence ID" value="QTA83781.1"/>
    <property type="molecule type" value="Genomic_DNA"/>
</dbReference>
<dbReference type="Pfam" id="PF04365">
    <property type="entry name" value="BrnT_toxin"/>
    <property type="match status" value="1"/>
</dbReference>
<name>A0A975BEA7_9BACT</name>
<evidence type="ECO:0000313" key="2">
    <source>
        <dbReference type="Proteomes" id="UP000663720"/>
    </source>
</evidence>
<accession>A0A975BEA7</accession>
<reference evidence="1" key="1">
    <citation type="journal article" date="2021" name="Microb. Physiol.">
        <title>Proteogenomic Insights into the Physiology of Marine, Sulfate-Reducing, Filamentous Desulfonema limicola and Desulfonema magnum.</title>
        <authorList>
            <person name="Schnaars V."/>
            <person name="Wohlbrand L."/>
            <person name="Scheve S."/>
            <person name="Hinrichs C."/>
            <person name="Reinhardt R."/>
            <person name="Rabus R."/>
        </authorList>
    </citation>
    <scope>NUCLEOTIDE SEQUENCE</scope>
    <source>
        <strain evidence="1">5ac10</strain>
    </source>
</reference>
<dbReference type="AlphaFoldDB" id="A0A975BEA7"/>
<dbReference type="InterPro" id="IPR007460">
    <property type="entry name" value="BrnT_toxin"/>
</dbReference>
<dbReference type="KEGG" id="dli:dnl_61960"/>
<sequence length="94" mass="11179">MSFTWDNQKNSANIEKHGVSFKEAQTVFYDEHAVEYDDPDHSDYENRFILMGLSQKFRVLVICYCYQNNESIIRIISARKATKKEQKLYFKVSK</sequence>
<dbReference type="InterPro" id="IPR038573">
    <property type="entry name" value="BrnT_sf"/>
</dbReference>
<organism evidence="1 2">
    <name type="scientific">Desulfonema limicola</name>
    <dbReference type="NCBI Taxonomy" id="45656"/>
    <lineage>
        <taxon>Bacteria</taxon>
        <taxon>Pseudomonadati</taxon>
        <taxon>Thermodesulfobacteriota</taxon>
        <taxon>Desulfobacteria</taxon>
        <taxon>Desulfobacterales</taxon>
        <taxon>Desulfococcaceae</taxon>
        <taxon>Desulfonema</taxon>
    </lineage>
</organism>
<proteinExistence type="predicted"/>
<dbReference type="Proteomes" id="UP000663720">
    <property type="component" value="Chromosome"/>
</dbReference>
<protein>
    <submittedName>
        <fullName evidence="1">Toxin-antitoxin system, toxin component, type II BrnT</fullName>
    </submittedName>
</protein>
<evidence type="ECO:0000313" key="1">
    <source>
        <dbReference type="EMBL" id="QTA83781.1"/>
    </source>
</evidence>
<dbReference type="Gene3D" id="3.10.450.530">
    <property type="entry name" value="Ribonuclease toxin, BrnT, of type II toxin-antitoxin system"/>
    <property type="match status" value="1"/>
</dbReference>
<gene>
    <name evidence="1" type="ORF">dnl_61960</name>
</gene>